<feature type="region of interest" description="Disordered" evidence="2">
    <location>
        <begin position="214"/>
        <end position="234"/>
    </location>
</feature>
<comment type="caution">
    <text evidence="4">The sequence shown here is derived from an EMBL/GenBank/DDBJ whole genome shotgun (WGS) entry which is preliminary data.</text>
</comment>
<dbReference type="Proteomes" id="UP000238479">
    <property type="component" value="Chromosome 5"/>
</dbReference>
<dbReference type="CDD" id="cd00303">
    <property type="entry name" value="retropepsin_like"/>
    <property type="match status" value="1"/>
</dbReference>
<gene>
    <name evidence="4" type="ORF">RchiOBHm_Chr5g0015171</name>
</gene>
<keyword evidence="1" id="KW-0862">Zinc</keyword>
<evidence type="ECO:0000259" key="3">
    <source>
        <dbReference type="PROSITE" id="PS50158"/>
    </source>
</evidence>
<dbReference type="PANTHER" id="PTHR35046">
    <property type="entry name" value="ZINC KNUCKLE (CCHC-TYPE) FAMILY PROTEIN"/>
    <property type="match status" value="1"/>
</dbReference>
<dbReference type="GO" id="GO:0003676">
    <property type="term" value="F:nucleic acid binding"/>
    <property type="evidence" value="ECO:0007669"/>
    <property type="project" value="InterPro"/>
</dbReference>
<dbReference type="Gene3D" id="2.40.70.10">
    <property type="entry name" value="Acid Proteases"/>
    <property type="match status" value="1"/>
</dbReference>
<dbReference type="SUPFAM" id="SSF50630">
    <property type="entry name" value="Acid proteases"/>
    <property type="match status" value="1"/>
</dbReference>
<dbReference type="InterPro" id="IPR021109">
    <property type="entry name" value="Peptidase_aspartic_dom_sf"/>
</dbReference>
<keyword evidence="5" id="KW-1185">Reference proteome</keyword>
<dbReference type="PROSITE" id="PS50158">
    <property type="entry name" value="ZF_CCHC"/>
    <property type="match status" value="1"/>
</dbReference>
<feature type="domain" description="CCHC-type" evidence="3">
    <location>
        <begin position="8"/>
        <end position="23"/>
    </location>
</feature>
<evidence type="ECO:0000313" key="4">
    <source>
        <dbReference type="EMBL" id="PRQ29560.1"/>
    </source>
</evidence>
<dbReference type="InterPro" id="IPR001878">
    <property type="entry name" value="Znf_CCHC"/>
</dbReference>
<evidence type="ECO:0000256" key="1">
    <source>
        <dbReference type="PROSITE-ProRule" id="PRU00047"/>
    </source>
</evidence>
<accession>A0A2P6Q5U4</accession>
<feature type="region of interest" description="Disordered" evidence="2">
    <location>
        <begin position="295"/>
        <end position="314"/>
    </location>
</feature>
<keyword evidence="1" id="KW-0479">Metal-binding</keyword>
<dbReference type="AlphaFoldDB" id="A0A2P6Q5U4"/>
<protein>
    <submittedName>
        <fullName evidence="4">Putative transcription factor interactor and regulator CCHC(Zn) family</fullName>
    </submittedName>
</protein>
<organism evidence="4 5">
    <name type="scientific">Rosa chinensis</name>
    <name type="common">China rose</name>
    <dbReference type="NCBI Taxonomy" id="74649"/>
    <lineage>
        <taxon>Eukaryota</taxon>
        <taxon>Viridiplantae</taxon>
        <taxon>Streptophyta</taxon>
        <taxon>Embryophyta</taxon>
        <taxon>Tracheophyta</taxon>
        <taxon>Spermatophyta</taxon>
        <taxon>Magnoliopsida</taxon>
        <taxon>eudicotyledons</taxon>
        <taxon>Gunneridae</taxon>
        <taxon>Pentapetalae</taxon>
        <taxon>rosids</taxon>
        <taxon>fabids</taxon>
        <taxon>Rosales</taxon>
        <taxon>Rosaceae</taxon>
        <taxon>Rosoideae</taxon>
        <taxon>Rosoideae incertae sedis</taxon>
        <taxon>Rosa</taxon>
    </lineage>
</organism>
<dbReference type="GO" id="GO:0008270">
    <property type="term" value="F:zinc ion binding"/>
    <property type="evidence" value="ECO:0007669"/>
    <property type="project" value="UniProtKB-KW"/>
</dbReference>
<feature type="compositionally biased region" description="Polar residues" evidence="2">
    <location>
        <begin position="223"/>
        <end position="234"/>
    </location>
</feature>
<dbReference type="PANTHER" id="PTHR35046:SF9">
    <property type="entry name" value="RNA-DIRECTED DNA POLYMERASE"/>
    <property type="match status" value="1"/>
</dbReference>
<sequence length="314" mass="35412">MRGGGSIRCYRCQGYGHYAGQCPTKEQTRSLFAASTEEEADAQGELEEEFYEPEIPATDDDLEGEPIDIVQPRMAVVRCTLTQPKSTEYWWRTNIFHTYVKCGDKSYKVIIDNGSCINVVSPQTISKLGLTAADHPQPYRVAWIDKSSIPVTQRCQVPIQFSSYKDTVWCDVVPMDVGHILLGRPWLYDLNVTISGRANSCSFIHEGKHIKLNPIQPRPIPQPTHSKGGQQPKSLNIISPRHFARETTGDSVIFILIAKESHPLTSLELPSDVKSILEQFTDVFAEDLPNELPPLRDIQHANLPQYRMNPTEQH</sequence>
<evidence type="ECO:0000313" key="5">
    <source>
        <dbReference type="Proteomes" id="UP000238479"/>
    </source>
</evidence>
<dbReference type="Gramene" id="PRQ29560">
    <property type="protein sequence ID" value="PRQ29560"/>
    <property type="gene ID" value="RchiOBHm_Chr5g0015171"/>
</dbReference>
<reference evidence="4 5" key="1">
    <citation type="journal article" date="2018" name="Nat. Genet.">
        <title>The Rosa genome provides new insights in the design of modern roses.</title>
        <authorList>
            <person name="Bendahmane M."/>
        </authorList>
    </citation>
    <scope>NUCLEOTIDE SEQUENCE [LARGE SCALE GENOMIC DNA]</scope>
    <source>
        <strain evidence="5">cv. Old Blush</strain>
    </source>
</reference>
<name>A0A2P6Q5U4_ROSCH</name>
<dbReference type="SUPFAM" id="SSF57756">
    <property type="entry name" value="Retrovirus zinc finger-like domains"/>
    <property type="match status" value="1"/>
</dbReference>
<dbReference type="OMA" id="NIFRSTY"/>
<keyword evidence="1" id="KW-0863">Zinc-finger</keyword>
<dbReference type="InterPro" id="IPR036875">
    <property type="entry name" value="Znf_CCHC_sf"/>
</dbReference>
<dbReference type="EMBL" id="PDCK01000043">
    <property type="protein sequence ID" value="PRQ29560.1"/>
    <property type="molecule type" value="Genomic_DNA"/>
</dbReference>
<proteinExistence type="predicted"/>
<evidence type="ECO:0000256" key="2">
    <source>
        <dbReference type="SAM" id="MobiDB-lite"/>
    </source>
</evidence>